<dbReference type="EMBL" id="AZST01000245">
    <property type="protein sequence ID" value="KEP50529.1"/>
    <property type="molecule type" value="Genomic_DNA"/>
</dbReference>
<dbReference type="PANTHER" id="PTHR37534">
    <property type="entry name" value="TRANSCRIPTIONAL ACTIVATOR PROTEIN UGA3"/>
    <property type="match status" value="1"/>
</dbReference>
<evidence type="ECO:0000313" key="4">
    <source>
        <dbReference type="EMBL" id="KEP50529.1"/>
    </source>
</evidence>
<dbReference type="SUPFAM" id="SSF57701">
    <property type="entry name" value="Zn2/Cys6 DNA-binding domain"/>
    <property type="match status" value="1"/>
</dbReference>
<evidence type="ECO:0000256" key="2">
    <source>
        <dbReference type="ARBA" id="ARBA00023242"/>
    </source>
</evidence>
<dbReference type="AlphaFoldDB" id="A0A074RUE0"/>
<reference evidence="4 5" key="1">
    <citation type="submission" date="2013-12" db="EMBL/GenBank/DDBJ databases">
        <authorList>
            <person name="Cubeta M."/>
            <person name="Pakala S."/>
            <person name="Fedorova N."/>
            <person name="Thomas E."/>
            <person name="Dean R."/>
            <person name="Jabaji S."/>
            <person name="Neate S."/>
            <person name="Toda T."/>
            <person name="Tavantzis S."/>
            <person name="Vilgalys R."/>
            <person name="Bharathan N."/>
            <person name="Pakala S."/>
            <person name="Losada L.S."/>
            <person name="Zafar N."/>
            <person name="Nierman W."/>
        </authorList>
    </citation>
    <scope>NUCLEOTIDE SEQUENCE [LARGE SCALE GENOMIC DNA]</scope>
    <source>
        <strain evidence="4 5">123E</strain>
    </source>
</reference>
<dbReference type="PROSITE" id="PS50048">
    <property type="entry name" value="ZN2_CY6_FUNGAL_2"/>
    <property type="match status" value="1"/>
</dbReference>
<comment type="caution">
    <text evidence="4">The sequence shown here is derived from an EMBL/GenBank/DDBJ whole genome shotgun (WGS) entry which is preliminary data.</text>
</comment>
<dbReference type="Gene3D" id="4.10.240.10">
    <property type="entry name" value="Zn(2)-C6 fungal-type DNA-binding domain"/>
    <property type="match status" value="1"/>
</dbReference>
<dbReference type="CDD" id="cd00067">
    <property type="entry name" value="GAL4"/>
    <property type="match status" value="1"/>
</dbReference>
<dbReference type="GO" id="GO:0008270">
    <property type="term" value="F:zinc ion binding"/>
    <property type="evidence" value="ECO:0007669"/>
    <property type="project" value="InterPro"/>
</dbReference>
<dbReference type="InterPro" id="IPR021858">
    <property type="entry name" value="Fun_TF"/>
</dbReference>
<dbReference type="InterPro" id="IPR001138">
    <property type="entry name" value="Zn2Cys6_DnaBD"/>
</dbReference>
<keyword evidence="2" id="KW-0539">Nucleus</keyword>
<dbReference type="Proteomes" id="UP000027456">
    <property type="component" value="Unassembled WGS sequence"/>
</dbReference>
<dbReference type="PANTHER" id="PTHR37534:SF46">
    <property type="entry name" value="ZN(II)2CYS6 TRANSCRIPTION FACTOR (EUROFUNG)"/>
    <property type="match status" value="1"/>
</dbReference>
<keyword evidence="5" id="KW-1185">Reference proteome</keyword>
<dbReference type="OrthoDB" id="3137720at2759"/>
<dbReference type="HOGENOM" id="CLU_030589_1_1_1"/>
<dbReference type="GO" id="GO:0000981">
    <property type="term" value="F:DNA-binding transcription factor activity, RNA polymerase II-specific"/>
    <property type="evidence" value="ECO:0007669"/>
    <property type="project" value="InterPro"/>
</dbReference>
<proteinExistence type="predicted"/>
<dbReference type="SMART" id="SM00066">
    <property type="entry name" value="GAL4"/>
    <property type="match status" value="1"/>
</dbReference>
<dbReference type="PROSITE" id="PS00463">
    <property type="entry name" value="ZN2_CY6_FUNGAL_1"/>
    <property type="match status" value="1"/>
</dbReference>
<sequence>MSNFIPKRSIGGCLTCKRRKKKCDERRPYCRKCEIGDFHCLGYSPPETSHAGESSSAAFFWPSHTPVGQPDGAACLQSSDPLIPLPDPQNEVEQMSLTCIPFQQARPPLSNIPRGVLLDPIAFEDVTGFIMSQYVGLSREVLFRGFLFSLEEGIWRRISNSNITRWSMYLGARVIADLSSGTNAQRYLGWIFRFFQQITVTSTWAEPAPSLQGRLGSLYDLVCLGSTISGSATGYSLLQRSTPVFVQLAALDPKIWVDDSSISIPKVFRSSQYEVIQFVVHDTFTALTLGTPPQLQYDTASVWVDKTPGHYMEWVYGFPVGVLILLAEINAWRTSRMIGKVAQNQSDCRSIEDRLKSWSPIVDNTDEPSNDIVRLAVREAWRQATLIYLYLGMNEANSADPRVERAVKQVVQLASTVTKGSSLELHFLAPSLIAGVAARQEKHRAVLRSRVASEHSRKLNSLLLPVRGADFIAVLDHLWHGVGSGGSPITWNDYVKSRFTVLPLHDEPQS</sequence>
<evidence type="ECO:0000256" key="1">
    <source>
        <dbReference type="ARBA" id="ARBA00004123"/>
    </source>
</evidence>
<dbReference type="STRING" id="1423351.A0A074RUE0"/>
<evidence type="ECO:0000259" key="3">
    <source>
        <dbReference type="PROSITE" id="PS50048"/>
    </source>
</evidence>
<dbReference type="InterPro" id="IPR036864">
    <property type="entry name" value="Zn2-C6_fun-type_DNA-bd_sf"/>
</dbReference>
<dbReference type="GO" id="GO:0005634">
    <property type="term" value="C:nucleus"/>
    <property type="evidence" value="ECO:0007669"/>
    <property type="project" value="UniProtKB-SubCell"/>
</dbReference>
<comment type="subcellular location">
    <subcellularLocation>
        <location evidence="1">Nucleus</location>
    </subcellularLocation>
</comment>
<feature type="domain" description="Zn(2)-C6 fungal-type" evidence="3">
    <location>
        <begin position="12"/>
        <end position="40"/>
    </location>
</feature>
<dbReference type="Pfam" id="PF11951">
    <property type="entry name" value="Fungal_trans_2"/>
    <property type="match status" value="1"/>
</dbReference>
<gene>
    <name evidence="4" type="ORF">V565_078340</name>
</gene>
<name>A0A074RUE0_9AGAM</name>
<evidence type="ECO:0000313" key="5">
    <source>
        <dbReference type="Proteomes" id="UP000027456"/>
    </source>
</evidence>
<organism evidence="4 5">
    <name type="scientific">Rhizoctonia solani 123E</name>
    <dbReference type="NCBI Taxonomy" id="1423351"/>
    <lineage>
        <taxon>Eukaryota</taxon>
        <taxon>Fungi</taxon>
        <taxon>Dikarya</taxon>
        <taxon>Basidiomycota</taxon>
        <taxon>Agaricomycotina</taxon>
        <taxon>Agaricomycetes</taxon>
        <taxon>Cantharellales</taxon>
        <taxon>Ceratobasidiaceae</taxon>
        <taxon>Rhizoctonia</taxon>
    </lineage>
</organism>
<dbReference type="Pfam" id="PF00172">
    <property type="entry name" value="Zn_clus"/>
    <property type="match status" value="1"/>
</dbReference>
<accession>A0A074RUE0</accession>
<protein>
    <submittedName>
        <fullName evidence="4">Putative fungal zn(2)-cys(6) binuclear cluster domain protein</fullName>
    </submittedName>
</protein>